<dbReference type="EMBL" id="AWWV01009125">
    <property type="protein sequence ID" value="OMO87967.1"/>
    <property type="molecule type" value="Genomic_DNA"/>
</dbReference>
<feature type="non-terminal residue" evidence="1">
    <location>
        <position position="1"/>
    </location>
</feature>
<organism evidence="1 2">
    <name type="scientific">Corchorus capsularis</name>
    <name type="common">Jute</name>
    <dbReference type="NCBI Taxonomy" id="210143"/>
    <lineage>
        <taxon>Eukaryota</taxon>
        <taxon>Viridiplantae</taxon>
        <taxon>Streptophyta</taxon>
        <taxon>Embryophyta</taxon>
        <taxon>Tracheophyta</taxon>
        <taxon>Spermatophyta</taxon>
        <taxon>Magnoliopsida</taxon>
        <taxon>eudicotyledons</taxon>
        <taxon>Gunneridae</taxon>
        <taxon>Pentapetalae</taxon>
        <taxon>rosids</taxon>
        <taxon>malvids</taxon>
        <taxon>Malvales</taxon>
        <taxon>Malvaceae</taxon>
        <taxon>Grewioideae</taxon>
        <taxon>Apeibeae</taxon>
        <taxon>Corchorus</taxon>
    </lineage>
</organism>
<sequence>PAFLKPFSVEFRGTLLEFNGSCSPEKRWK</sequence>
<feature type="non-terminal residue" evidence="1">
    <location>
        <position position="29"/>
    </location>
</feature>
<protein>
    <submittedName>
        <fullName evidence="1">Uncharacterized protein</fullName>
    </submittedName>
</protein>
<comment type="caution">
    <text evidence="1">The sequence shown here is derived from an EMBL/GenBank/DDBJ whole genome shotgun (WGS) entry which is preliminary data.</text>
</comment>
<proteinExistence type="predicted"/>
<dbReference type="AlphaFoldDB" id="A0A1R3IZH1"/>
<accession>A0A1R3IZH1</accession>
<name>A0A1R3IZH1_COCAP</name>
<evidence type="ECO:0000313" key="2">
    <source>
        <dbReference type="Proteomes" id="UP000188268"/>
    </source>
</evidence>
<reference evidence="1 2" key="1">
    <citation type="submission" date="2013-09" db="EMBL/GenBank/DDBJ databases">
        <title>Corchorus capsularis genome sequencing.</title>
        <authorList>
            <person name="Alam M."/>
            <person name="Haque M.S."/>
            <person name="Islam M.S."/>
            <person name="Emdad E.M."/>
            <person name="Islam M.M."/>
            <person name="Ahmed B."/>
            <person name="Halim A."/>
            <person name="Hossen Q.M.M."/>
            <person name="Hossain M.Z."/>
            <person name="Ahmed R."/>
            <person name="Khan M.M."/>
            <person name="Islam R."/>
            <person name="Rashid M.M."/>
            <person name="Khan S.A."/>
            <person name="Rahman M.S."/>
            <person name="Alam M."/>
        </authorList>
    </citation>
    <scope>NUCLEOTIDE SEQUENCE [LARGE SCALE GENOMIC DNA]</scope>
    <source>
        <strain evidence="2">cv. CVL-1</strain>
        <tissue evidence="1">Whole seedling</tissue>
    </source>
</reference>
<dbReference type="Gramene" id="OMO87967">
    <property type="protein sequence ID" value="OMO87967"/>
    <property type="gene ID" value="CCACVL1_08631"/>
</dbReference>
<gene>
    <name evidence="1" type="ORF">CCACVL1_08631</name>
</gene>
<dbReference type="Proteomes" id="UP000188268">
    <property type="component" value="Unassembled WGS sequence"/>
</dbReference>
<evidence type="ECO:0000313" key="1">
    <source>
        <dbReference type="EMBL" id="OMO87967.1"/>
    </source>
</evidence>
<keyword evidence="2" id="KW-1185">Reference proteome</keyword>